<evidence type="ECO:0000313" key="2">
    <source>
        <dbReference type="Proteomes" id="UP001244564"/>
    </source>
</evidence>
<dbReference type="RefSeq" id="WP_004230923.1">
    <property type="nucleotide sequence ID" value="NZ_CP122283.1"/>
</dbReference>
<keyword evidence="2" id="KW-1185">Reference proteome</keyword>
<protein>
    <submittedName>
        <fullName evidence="1">Uncharacterized protein</fullName>
    </submittedName>
</protein>
<accession>A0ABY8KMW2</accession>
<sequence length="484" mass="54038">MSNLKGAILATALFAAVVFPFLLMMSIDAFHQHAFLKMTEEVTELVKEEGGVSEHVSQVAERLKKKDLTVTFSKPGLVKFGEDIVIGYEYNYQNVRGKKTLDGQDKIVIMKRPTGKNGGNSNEPNLPTEIAKSYSTKTPESLQPDKEYTFTVPGLKNLLGVSADMGKVEVVRVEGEKVTVKVSGGKVVKTVQTGGTNTLADEKYVTGEDTAAYNQNGYTGTLERYLYSGKLMPADSKVITTTKTSLFTSIFPGSIDYGSDGYHGTLLKNGDPVKTIFSGEYTPSDTKWIEGATAEDYNKNGYTGKLERYVVSGVYIPSESRYVEGQDQAYYNQNGYTGMLEQYVAGWKEVLVDRYADYVVPTGLSCPAVYPGGSYPLYDYTEDVMGAKTCYYKYTVSENIIINKYRGTVTKPGIDTRVYAYKGTVTKPATDTRIYEYVQDYTGTVTRPEMDTRIYKYRGTVVRPASDTRTYENYYQYNLNFQYR</sequence>
<proteinExistence type="predicted"/>
<organism evidence="1 2">
    <name type="scientific">Lysinibacillus capsici</name>
    <dbReference type="NCBI Taxonomy" id="2115968"/>
    <lineage>
        <taxon>Bacteria</taxon>
        <taxon>Bacillati</taxon>
        <taxon>Bacillota</taxon>
        <taxon>Bacilli</taxon>
        <taxon>Bacillales</taxon>
        <taxon>Bacillaceae</taxon>
        <taxon>Lysinibacillus</taxon>
    </lineage>
</organism>
<dbReference type="Proteomes" id="UP001244564">
    <property type="component" value="Chromosome"/>
</dbReference>
<evidence type="ECO:0000313" key="1">
    <source>
        <dbReference type="EMBL" id="WGF39036.1"/>
    </source>
</evidence>
<gene>
    <name evidence="1" type="ORF">QBO96_01895</name>
</gene>
<dbReference type="EMBL" id="CP122283">
    <property type="protein sequence ID" value="WGF39036.1"/>
    <property type="molecule type" value="Genomic_DNA"/>
</dbReference>
<name>A0ABY8KMW2_9BACI</name>
<reference evidence="1 2" key="1">
    <citation type="submission" date="2023-04" db="EMBL/GenBank/DDBJ databases">
        <title>Genomic of Lysinibacillus capsici TSBLM.</title>
        <authorList>
            <person name="Hu X.S."/>
            <person name="Yu C.H."/>
        </authorList>
    </citation>
    <scope>NUCLEOTIDE SEQUENCE [LARGE SCALE GENOMIC DNA]</scope>
    <source>
        <strain evidence="1 2">TSBLM</strain>
    </source>
</reference>